<feature type="domain" description="Formyl transferase C-terminal" evidence="8">
    <location>
        <begin position="198"/>
        <end position="290"/>
    </location>
</feature>
<dbReference type="PANTHER" id="PTHR11138">
    <property type="entry name" value="METHIONYL-TRNA FORMYLTRANSFERASE"/>
    <property type="match status" value="1"/>
</dbReference>
<dbReference type="InterPro" id="IPR011034">
    <property type="entry name" value="Formyl_transferase-like_C_sf"/>
</dbReference>
<dbReference type="InterPro" id="IPR005794">
    <property type="entry name" value="Fmt"/>
</dbReference>
<dbReference type="InterPro" id="IPR044135">
    <property type="entry name" value="Met-tRNA-FMT_C"/>
</dbReference>
<evidence type="ECO:0000256" key="1">
    <source>
        <dbReference type="ARBA" id="ARBA00010699"/>
    </source>
</evidence>
<keyword evidence="3 5" id="KW-0808">Transferase</keyword>
<feature type="domain" description="Formyl transferase N-terminal" evidence="7">
    <location>
        <begin position="1"/>
        <end position="154"/>
    </location>
</feature>
<comment type="function">
    <text evidence="5">Attaches a formyl group to the free amino group of methionyl-tRNA(fMet). The formyl group appears to play a dual role in the initiator identity of N-formylmethionyl-tRNA by promoting its recognition by IF2 and preventing the misappropriation of this tRNA by the elongation apparatus.</text>
</comment>
<dbReference type="SUPFAM" id="SSF50486">
    <property type="entry name" value="FMT C-terminal domain-like"/>
    <property type="match status" value="1"/>
</dbReference>
<organism evidence="9 10">
    <name type="scientific">Sphingomonas limnosediminicola</name>
    <dbReference type="NCBI Taxonomy" id="940133"/>
    <lineage>
        <taxon>Bacteria</taxon>
        <taxon>Pseudomonadati</taxon>
        <taxon>Pseudomonadota</taxon>
        <taxon>Alphaproteobacteria</taxon>
        <taxon>Sphingomonadales</taxon>
        <taxon>Sphingomonadaceae</taxon>
        <taxon>Sphingomonas</taxon>
    </lineage>
</organism>
<sequence length="299" mass="31985">MRIVFMGSPEFAVPSLNALVEAGHKVVAVYSQPPRPAGRGKGDRKTPVHERAEQLGIEVRTPRSLRNEEEQEKFRTLGADLAIVAAYGLILPKPILDAPGRGCVNVHASLLPRWRGAAPIQRAILAGDETSGVTIMQMDEGLDTGPMLMRRELDLRGKNAGQVIEEIAVLGAEALDAWLANPTPPQPQPEDGITYAAKIDKAEARIDWTRSADEILRQVRAFSPAPGAWFEANGERIKLLAAEAVIGSGQPGEVIDDHLTIATAAGAVRPSKVQRAGKGAMSPGELLRGFAIPQGTILT</sequence>
<evidence type="ECO:0000256" key="6">
    <source>
        <dbReference type="SAM" id="MobiDB-lite"/>
    </source>
</evidence>
<dbReference type="NCBIfam" id="TIGR00460">
    <property type="entry name" value="fmt"/>
    <property type="match status" value="1"/>
</dbReference>
<dbReference type="InterPro" id="IPR036477">
    <property type="entry name" value="Formyl_transf_N_sf"/>
</dbReference>
<dbReference type="SUPFAM" id="SSF53328">
    <property type="entry name" value="Formyltransferase"/>
    <property type="match status" value="1"/>
</dbReference>
<evidence type="ECO:0000256" key="2">
    <source>
        <dbReference type="ARBA" id="ARBA00012261"/>
    </source>
</evidence>
<gene>
    <name evidence="5 9" type="primary">fmt</name>
    <name evidence="9" type="ORF">GCM10022276_04980</name>
</gene>
<protein>
    <recommendedName>
        <fullName evidence="2 5">Methionyl-tRNA formyltransferase</fullName>
        <ecNumber evidence="2 5">2.1.2.9</ecNumber>
    </recommendedName>
</protein>
<dbReference type="HAMAP" id="MF_00182">
    <property type="entry name" value="Formyl_trans"/>
    <property type="match status" value="1"/>
</dbReference>
<evidence type="ECO:0000313" key="9">
    <source>
        <dbReference type="EMBL" id="GAA3888884.1"/>
    </source>
</evidence>
<dbReference type="Pfam" id="PF02911">
    <property type="entry name" value="Formyl_trans_C"/>
    <property type="match status" value="1"/>
</dbReference>
<dbReference type="EC" id="2.1.2.9" evidence="2 5"/>
<accession>A0ABP7KWF0</accession>
<dbReference type="InterPro" id="IPR001555">
    <property type="entry name" value="GART_AS"/>
</dbReference>
<evidence type="ECO:0000259" key="7">
    <source>
        <dbReference type="Pfam" id="PF00551"/>
    </source>
</evidence>
<evidence type="ECO:0000256" key="4">
    <source>
        <dbReference type="ARBA" id="ARBA00022917"/>
    </source>
</evidence>
<evidence type="ECO:0000256" key="5">
    <source>
        <dbReference type="HAMAP-Rule" id="MF_00182"/>
    </source>
</evidence>
<dbReference type="PROSITE" id="PS00373">
    <property type="entry name" value="GART"/>
    <property type="match status" value="1"/>
</dbReference>
<dbReference type="Pfam" id="PF00551">
    <property type="entry name" value="Formyl_trans_N"/>
    <property type="match status" value="1"/>
</dbReference>
<evidence type="ECO:0000256" key="3">
    <source>
        <dbReference type="ARBA" id="ARBA00022679"/>
    </source>
</evidence>
<reference evidence="10" key="1">
    <citation type="journal article" date="2019" name="Int. J. Syst. Evol. Microbiol.">
        <title>The Global Catalogue of Microorganisms (GCM) 10K type strain sequencing project: providing services to taxonomists for standard genome sequencing and annotation.</title>
        <authorList>
            <consortium name="The Broad Institute Genomics Platform"/>
            <consortium name="The Broad Institute Genome Sequencing Center for Infectious Disease"/>
            <person name="Wu L."/>
            <person name="Ma J."/>
        </authorList>
    </citation>
    <scope>NUCLEOTIDE SEQUENCE [LARGE SCALE GENOMIC DNA]</scope>
    <source>
        <strain evidence="10">JCM 17543</strain>
    </source>
</reference>
<dbReference type="Gene3D" id="3.40.50.12230">
    <property type="match status" value="1"/>
</dbReference>
<evidence type="ECO:0000313" key="10">
    <source>
        <dbReference type="Proteomes" id="UP001500827"/>
    </source>
</evidence>
<comment type="similarity">
    <text evidence="1 5">Belongs to the Fmt family.</text>
</comment>
<dbReference type="RefSeq" id="WP_344698117.1">
    <property type="nucleotide sequence ID" value="NZ_BAABBM010000001.1"/>
</dbReference>
<feature type="region of interest" description="Disordered" evidence="6">
    <location>
        <begin position="31"/>
        <end position="52"/>
    </location>
</feature>
<feature type="compositionally biased region" description="Basic and acidic residues" evidence="6">
    <location>
        <begin position="40"/>
        <end position="52"/>
    </location>
</feature>
<evidence type="ECO:0000259" key="8">
    <source>
        <dbReference type="Pfam" id="PF02911"/>
    </source>
</evidence>
<dbReference type="InterPro" id="IPR002376">
    <property type="entry name" value="Formyl_transf_N"/>
</dbReference>
<dbReference type="InterPro" id="IPR041711">
    <property type="entry name" value="Met-tRNA-FMT_N"/>
</dbReference>
<name>A0ABP7KWF0_9SPHN</name>
<dbReference type="Proteomes" id="UP001500827">
    <property type="component" value="Unassembled WGS sequence"/>
</dbReference>
<dbReference type="InterPro" id="IPR005793">
    <property type="entry name" value="Formyl_trans_C"/>
</dbReference>
<comment type="catalytic activity">
    <reaction evidence="5">
        <text>L-methionyl-tRNA(fMet) + (6R)-10-formyltetrahydrofolate = N-formyl-L-methionyl-tRNA(fMet) + (6S)-5,6,7,8-tetrahydrofolate + H(+)</text>
        <dbReference type="Rhea" id="RHEA:24380"/>
        <dbReference type="Rhea" id="RHEA-COMP:9952"/>
        <dbReference type="Rhea" id="RHEA-COMP:9953"/>
        <dbReference type="ChEBI" id="CHEBI:15378"/>
        <dbReference type="ChEBI" id="CHEBI:57453"/>
        <dbReference type="ChEBI" id="CHEBI:78530"/>
        <dbReference type="ChEBI" id="CHEBI:78844"/>
        <dbReference type="ChEBI" id="CHEBI:195366"/>
        <dbReference type="EC" id="2.1.2.9"/>
    </reaction>
</comment>
<keyword evidence="4 5" id="KW-0648">Protein biosynthesis</keyword>
<dbReference type="EMBL" id="BAABBM010000001">
    <property type="protein sequence ID" value="GAA3888884.1"/>
    <property type="molecule type" value="Genomic_DNA"/>
</dbReference>
<dbReference type="PANTHER" id="PTHR11138:SF5">
    <property type="entry name" value="METHIONYL-TRNA FORMYLTRANSFERASE, MITOCHONDRIAL"/>
    <property type="match status" value="1"/>
</dbReference>
<keyword evidence="10" id="KW-1185">Reference proteome</keyword>
<proteinExistence type="inferred from homology"/>
<dbReference type="CDD" id="cd08646">
    <property type="entry name" value="FMT_core_Met-tRNA-FMT_N"/>
    <property type="match status" value="1"/>
</dbReference>
<dbReference type="CDD" id="cd08704">
    <property type="entry name" value="Met_tRNA_FMT_C"/>
    <property type="match status" value="1"/>
</dbReference>
<comment type="caution">
    <text evidence="9">The sequence shown here is derived from an EMBL/GenBank/DDBJ whole genome shotgun (WGS) entry which is preliminary data.</text>
</comment>
<feature type="binding site" evidence="5">
    <location>
        <begin position="109"/>
        <end position="112"/>
    </location>
    <ligand>
        <name>(6S)-5,6,7,8-tetrahydrofolate</name>
        <dbReference type="ChEBI" id="CHEBI:57453"/>
    </ligand>
</feature>